<sequence>MHFSILPTLLIVTSVSAVSLSDISPLPSGSVTPGCESAYSEQISACPSDLRTSKLCSAECSSALDETAKEVIAACRQAFVGPDSLLRRVLDGGIQKALCGAAASSSVSSTTCLTDSTSVATATTITPTASPSASTLASTLTTSLIKSAATTTRAPSFSGAMTFSTVQRLAGSSGLPEMLTLDNSPVPTDSFDTPDPSVTQILYNTNSTSTTESSRIATASATPSSGNGNGNGSPFAASGTNSAPSSSVNVQRSAWAAFALLTAFLSL</sequence>
<accession>A0A2T6ZWG4</accession>
<keyword evidence="4" id="KW-1185">Reference proteome</keyword>
<gene>
    <name evidence="3" type="ORF">B9Z19DRAFT_977593</name>
</gene>
<evidence type="ECO:0000313" key="4">
    <source>
        <dbReference type="Proteomes" id="UP000244722"/>
    </source>
</evidence>
<feature type="signal peptide" evidence="2">
    <location>
        <begin position="1"/>
        <end position="17"/>
    </location>
</feature>
<dbReference type="EMBL" id="NESQ01000081">
    <property type="protein sequence ID" value="PUU79813.1"/>
    <property type="molecule type" value="Genomic_DNA"/>
</dbReference>
<dbReference type="Proteomes" id="UP000244722">
    <property type="component" value="Unassembled WGS sequence"/>
</dbReference>
<organism evidence="3 4">
    <name type="scientific">Tuber borchii</name>
    <name type="common">White truffle</name>
    <dbReference type="NCBI Taxonomy" id="42251"/>
    <lineage>
        <taxon>Eukaryota</taxon>
        <taxon>Fungi</taxon>
        <taxon>Dikarya</taxon>
        <taxon>Ascomycota</taxon>
        <taxon>Pezizomycotina</taxon>
        <taxon>Pezizomycetes</taxon>
        <taxon>Pezizales</taxon>
        <taxon>Tuberaceae</taxon>
        <taxon>Tuber</taxon>
    </lineage>
</organism>
<evidence type="ECO:0000313" key="3">
    <source>
        <dbReference type="EMBL" id="PUU79813.1"/>
    </source>
</evidence>
<keyword evidence="2" id="KW-0732">Signal</keyword>
<reference evidence="3 4" key="1">
    <citation type="submission" date="2017-04" db="EMBL/GenBank/DDBJ databases">
        <title>Draft genome sequence of Tuber borchii Vittad., a whitish edible truffle.</title>
        <authorList>
            <consortium name="DOE Joint Genome Institute"/>
            <person name="Murat C."/>
            <person name="Kuo A."/>
            <person name="Barry K.W."/>
            <person name="Clum A."/>
            <person name="Dockter R.B."/>
            <person name="Fauchery L."/>
            <person name="Iotti M."/>
            <person name="Kohler A."/>
            <person name="Labutti K."/>
            <person name="Lindquist E.A."/>
            <person name="Lipzen A."/>
            <person name="Ohm R.A."/>
            <person name="Wang M."/>
            <person name="Grigoriev I.V."/>
            <person name="Zambonelli A."/>
            <person name="Martin F.M."/>
        </authorList>
    </citation>
    <scope>NUCLEOTIDE SEQUENCE [LARGE SCALE GENOMIC DNA]</scope>
    <source>
        <strain evidence="3 4">Tbo3840</strain>
    </source>
</reference>
<feature type="compositionally biased region" description="Low complexity" evidence="1">
    <location>
        <begin position="205"/>
        <end position="239"/>
    </location>
</feature>
<comment type="caution">
    <text evidence="3">The sequence shown here is derived from an EMBL/GenBank/DDBJ whole genome shotgun (WGS) entry which is preliminary data.</text>
</comment>
<name>A0A2T6ZWG4_TUBBO</name>
<feature type="chain" id="PRO_5015786671" description="Extracellular membrane protein CFEM domain-containing protein" evidence="2">
    <location>
        <begin position="18"/>
        <end position="267"/>
    </location>
</feature>
<dbReference type="OrthoDB" id="5427833at2759"/>
<dbReference type="AlphaFoldDB" id="A0A2T6ZWG4"/>
<feature type="region of interest" description="Disordered" evidence="1">
    <location>
        <begin position="205"/>
        <end position="243"/>
    </location>
</feature>
<evidence type="ECO:0000256" key="2">
    <source>
        <dbReference type="SAM" id="SignalP"/>
    </source>
</evidence>
<protein>
    <recommendedName>
        <fullName evidence="5">Extracellular membrane protein CFEM domain-containing protein</fullName>
    </recommendedName>
</protein>
<dbReference type="STRING" id="42251.A0A2T6ZWG4"/>
<evidence type="ECO:0000256" key="1">
    <source>
        <dbReference type="SAM" id="MobiDB-lite"/>
    </source>
</evidence>
<evidence type="ECO:0008006" key="5">
    <source>
        <dbReference type="Google" id="ProtNLM"/>
    </source>
</evidence>
<proteinExistence type="predicted"/>